<evidence type="ECO:0000313" key="1">
    <source>
        <dbReference type="EMBL" id="GFT41939.1"/>
    </source>
</evidence>
<dbReference type="EMBL" id="BMAW01110190">
    <property type="protein sequence ID" value="GFT41939.1"/>
    <property type="molecule type" value="Genomic_DNA"/>
</dbReference>
<accession>A0A8X6NYJ3</accession>
<name>A0A8X6NYJ3_NEPPI</name>
<organism evidence="1 2">
    <name type="scientific">Nephila pilipes</name>
    <name type="common">Giant wood spider</name>
    <name type="synonym">Nephila maculata</name>
    <dbReference type="NCBI Taxonomy" id="299642"/>
    <lineage>
        <taxon>Eukaryota</taxon>
        <taxon>Metazoa</taxon>
        <taxon>Ecdysozoa</taxon>
        <taxon>Arthropoda</taxon>
        <taxon>Chelicerata</taxon>
        <taxon>Arachnida</taxon>
        <taxon>Araneae</taxon>
        <taxon>Araneomorphae</taxon>
        <taxon>Entelegynae</taxon>
        <taxon>Araneoidea</taxon>
        <taxon>Nephilidae</taxon>
        <taxon>Nephila</taxon>
    </lineage>
</organism>
<protein>
    <recommendedName>
        <fullName evidence="3">Endonuclease/exonuclease/phosphatase domain-containing protein</fullName>
    </recommendedName>
</protein>
<dbReference type="Proteomes" id="UP000887013">
    <property type="component" value="Unassembled WGS sequence"/>
</dbReference>
<keyword evidence="2" id="KW-1185">Reference proteome</keyword>
<dbReference type="AlphaFoldDB" id="A0A8X6NYJ3"/>
<evidence type="ECO:0000313" key="2">
    <source>
        <dbReference type="Proteomes" id="UP000887013"/>
    </source>
</evidence>
<proteinExistence type="predicted"/>
<sequence>MGTDCDKCEVVHLDVWESGGVFKILAIYSPPDCSYINHCKHTIFIGDFNAQSPVWGYFVTNEAGGRVQVFLSSSTFELVCNKENHHT</sequence>
<dbReference type="OrthoDB" id="6429850at2759"/>
<dbReference type="SUPFAM" id="SSF56219">
    <property type="entry name" value="DNase I-like"/>
    <property type="match status" value="1"/>
</dbReference>
<dbReference type="InterPro" id="IPR036691">
    <property type="entry name" value="Endo/exonu/phosph_ase_sf"/>
</dbReference>
<comment type="caution">
    <text evidence="1">The sequence shown here is derived from an EMBL/GenBank/DDBJ whole genome shotgun (WGS) entry which is preliminary data.</text>
</comment>
<dbReference type="Gene3D" id="3.60.10.10">
    <property type="entry name" value="Endonuclease/exonuclease/phosphatase"/>
    <property type="match status" value="1"/>
</dbReference>
<evidence type="ECO:0008006" key="3">
    <source>
        <dbReference type="Google" id="ProtNLM"/>
    </source>
</evidence>
<reference evidence="1" key="1">
    <citation type="submission" date="2020-08" db="EMBL/GenBank/DDBJ databases">
        <title>Multicomponent nature underlies the extraordinary mechanical properties of spider dragline silk.</title>
        <authorList>
            <person name="Kono N."/>
            <person name="Nakamura H."/>
            <person name="Mori M."/>
            <person name="Yoshida Y."/>
            <person name="Ohtoshi R."/>
            <person name="Malay A.D."/>
            <person name="Moran D.A.P."/>
            <person name="Tomita M."/>
            <person name="Numata K."/>
            <person name="Arakawa K."/>
        </authorList>
    </citation>
    <scope>NUCLEOTIDE SEQUENCE</scope>
</reference>
<gene>
    <name evidence="1" type="ORF">NPIL_507771</name>
</gene>